<organism evidence="2 3">
    <name type="scientific">Pneumocystis carinii (strain B80)</name>
    <name type="common">Rat pneumocystis pneumonia agent</name>
    <name type="synonym">Pneumocystis carinii f. sp. carinii</name>
    <dbReference type="NCBI Taxonomy" id="1408658"/>
    <lineage>
        <taxon>Eukaryota</taxon>
        <taxon>Fungi</taxon>
        <taxon>Dikarya</taxon>
        <taxon>Ascomycota</taxon>
        <taxon>Taphrinomycotina</taxon>
        <taxon>Pneumocystomycetes</taxon>
        <taxon>Pneumocystaceae</taxon>
        <taxon>Pneumocystis</taxon>
    </lineage>
</organism>
<dbReference type="GeneID" id="28935951"/>
<dbReference type="RefSeq" id="XP_018226395.1">
    <property type="nucleotide sequence ID" value="XM_018369749.1"/>
</dbReference>
<dbReference type="GO" id="GO:0005634">
    <property type="term" value="C:nucleus"/>
    <property type="evidence" value="ECO:0007669"/>
    <property type="project" value="EnsemblFungi"/>
</dbReference>
<gene>
    <name evidence="2" type="ORF">T552_01158</name>
</gene>
<dbReference type="GO" id="GO:0031322">
    <property type="term" value="P:ascospore-type prospore-specific spindle pole body remodeling"/>
    <property type="evidence" value="ECO:0007669"/>
    <property type="project" value="EnsemblFungi"/>
</dbReference>
<keyword evidence="3" id="KW-1185">Reference proteome</keyword>
<dbReference type="InterPro" id="IPR036273">
    <property type="entry name" value="CRAL/TRIO_N_dom_sf"/>
</dbReference>
<comment type="caution">
    <text evidence="2">The sequence shown here is derived from an EMBL/GenBank/DDBJ whole genome shotgun (WGS) entry which is preliminary data.</text>
</comment>
<feature type="domain" description="CRAL-TRIO" evidence="1">
    <location>
        <begin position="95"/>
        <end position="268"/>
    </location>
</feature>
<dbReference type="Pfam" id="PF03765">
    <property type="entry name" value="CRAL_TRIO_N"/>
    <property type="match status" value="1"/>
</dbReference>
<sequence length="308" mass="35831">MARKTNLPLCSQIIVDSATGYPGNTTREQDLKVEELRKELEEEGFSERLDTPSMLRFLRARKFDVSQAKIMFVECEQWRKDFGVDEIMKTFCYNEKADIFKYYPQYYHKEDKYGQPVYIEHLGKINLSEMYKITTEERMLQNLVFEYEKFINYRLPACSRKNGRLIETSCTIMDLKGVGISSISSVYSYVKKATFIGQARYPERMGKFFMINAPWGFSSAFKVIRLLLDASTVNKIYILGADYKSVLLEQIPEENLPKVLGGTCECDGGCEFSDAGPWNDPKWMQPSNEIDFQKVNNNEINKEIFWQS</sequence>
<dbReference type="Gene3D" id="1.10.8.20">
    <property type="entry name" value="N-terminal domain of phosphatidylinositol transfer protein sec14p"/>
    <property type="match status" value="1"/>
</dbReference>
<dbReference type="GO" id="GO:0005628">
    <property type="term" value="C:prospore membrane"/>
    <property type="evidence" value="ECO:0007669"/>
    <property type="project" value="EnsemblFungi"/>
</dbReference>
<dbReference type="VEuPathDB" id="FungiDB:T552_01158"/>
<protein>
    <recommendedName>
        <fullName evidence="1">CRAL-TRIO domain-containing protein</fullName>
    </recommendedName>
</protein>
<dbReference type="GO" id="GO:0051286">
    <property type="term" value="C:cell tip"/>
    <property type="evidence" value="ECO:0007669"/>
    <property type="project" value="EnsemblFungi"/>
</dbReference>
<dbReference type="InterPro" id="IPR051026">
    <property type="entry name" value="PI/PC_transfer"/>
</dbReference>
<dbReference type="GO" id="GO:0032153">
    <property type="term" value="C:cell division site"/>
    <property type="evidence" value="ECO:0007669"/>
    <property type="project" value="EnsemblFungi"/>
</dbReference>
<dbReference type="InterPro" id="IPR011074">
    <property type="entry name" value="CRAL/TRIO_N_dom"/>
</dbReference>
<evidence type="ECO:0000259" key="1">
    <source>
        <dbReference type="PROSITE" id="PS50191"/>
    </source>
</evidence>
<dbReference type="GO" id="GO:0032120">
    <property type="term" value="P:ascospore-type prospore membrane formation"/>
    <property type="evidence" value="ECO:0007669"/>
    <property type="project" value="EnsemblFungi"/>
</dbReference>
<dbReference type="EMBL" id="LFVZ01000005">
    <property type="protein sequence ID" value="KTW29202.1"/>
    <property type="molecule type" value="Genomic_DNA"/>
</dbReference>
<proteinExistence type="predicted"/>
<dbReference type="SMART" id="SM00516">
    <property type="entry name" value="SEC14"/>
    <property type="match status" value="1"/>
</dbReference>
<dbReference type="PROSITE" id="PS50191">
    <property type="entry name" value="CRAL_TRIO"/>
    <property type="match status" value="1"/>
</dbReference>
<dbReference type="AlphaFoldDB" id="A0A0W4ZLF6"/>
<dbReference type="InterPro" id="IPR036865">
    <property type="entry name" value="CRAL-TRIO_dom_sf"/>
</dbReference>
<dbReference type="PANTHER" id="PTHR45657:SF1">
    <property type="entry name" value="CRAL-TRIO DOMAIN-CONTAINING PROTEIN YKL091C-RELATED"/>
    <property type="match status" value="1"/>
</dbReference>
<evidence type="ECO:0000313" key="2">
    <source>
        <dbReference type="EMBL" id="KTW29202.1"/>
    </source>
</evidence>
<dbReference type="Pfam" id="PF00650">
    <property type="entry name" value="CRAL_TRIO"/>
    <property type="match status" value="1"/>
</dbReference>
<dbReference type="CDD" id="cd00170">
    <property type="entry name" value="SEC14"/>
    <property type="match status" value="1"/>
</dbReference>
<accession>A0A0W4ZLF6</accession>
<dbReference type="GO" id="GO:0120010">
    <property type="term" value="P:intermembrane phospholipid transfer"/>
    <property type="evidence" value="ECO:0007669"/>
    <property type="project" value="EnsemblFungi"/>
</dbReference>
<dbReference type="Proteomes" id="UP000054454">
    <property type="component" value="Unassembled WGS sequence"/>
</dbReference>
<dbReference type="InterPro" id="IPR001251">
    <property type="entry name" value="CRAL-TRIO_dom"/>
</dbReference>
<dbReference type="GO" id="GO:0120019">
    <property type="term" value="F:phosphatidylcholine transfer activity"/>
    <property type="evidence" value="ECO:0007669"/>
    <property type="project" value="EnsemblFungi"/>
</dbReference>
<name>A0A0W4ZLF6_PNEC8</name>
<dbReference type="SUPFAM" id="SSF52087">
    <property type="entry name" value="CRAL/TRIO domain"/>
    <property type="match status" value="1"/>
</dbReference>
<dbReference type="SUPFAM" id="SSF46938">
    <property type="entry name" value="CRAL/TRIO N-terminal domain"/>
    <property type="match status" value="1"/>
</dbReference>
<dbReference type="PANTHER" id="PTHR45657">
    <property type="entry name" value="CRAL-TRIO DOMAIN-CONTAINING PROTEIN YKL091C-RELATED"/>
    <property type="match status" value="1"/>
</dbReference>
<dbReference type="OrthoDB" id="1434354at2759"/>
<reference evidence="3" key="1">
    <citation type="journal article" date="2016" name="Nat. Commun.">
        <title>Genome analysis of three Pneumocystis species reveals adaptation mechanisms to life exclusively in mammalian hosts.</title>
        <authorList>
            <person name="Ma L."/>
            <person name="Chen Z."/>
            <person name="Huang D.W."/>
            <person name="Kutty G."/>
            <person name="Ishihara M."/>
            <person name="Wang H."/>
            <person name="Abouelleil A."/>
            <person name="Bishop L."/>
            <person name="Davey E."/>
            <person name="Deng R."/>
            <person name="Deng X."/>
            <person name="Fan L."/>
            <person name="Fantoni G."/>
            <person name="Fitzgerald M."/>
            <person name="Gogineni E."/>
            <person name="Goldberg J.M."/>
            <person name="Handley G."/>
            <person name="Hu X."/>
            <person name="Huber C."/>
            <person name="Jiao X."/>
            <person name="Jones K."/>
            <person name="Levin J.Z."/>
            <person name="Liu Y."/>
            <person name="Macdonald P."/>
            <person name="Melnikov A."/>
            <person name="Raley C."/>
            <person name="Sassi M."/>
            <person name="Sherman B.T."/>
            <person name="Song X."/>
            <person name="Sykes S."/>
            <person name="Tran B."/>
            <person name="Walsh L."/>
            <person name="Xia Y."/>
            <person name="Yang J."/>
            <person name="Young S."/>
            <person name="Zeng Q."/>
            <person name="Zheng X."/>
            <person name="Stephens R."/>
            <person name="Nusbaum C."/>
            <person name="Birren B.W."/>
            <person name="Azadi P."/>
            <person name="Lempicki R.A."/>
            <person name="Cuomo C.A."/>
            <person name="Kovacs J.A."/>
        </authorList>
    </citation>
    <scope>NUCLEOTIDE SEQUENCE [LARGE SCALE GENOMIC DNA]</scope>
    <source>
        <strain evidence="3">B80</strain>
    </source>
</reference>
<dbReference type="Gene3D" id="3.40.525.10">
    <property type="entry name" value="CRAL-TRIO lipid binding domain"/>
    <property type="match status" value="1"/>
</dbReference>
<dbReference type="GO" id="GO:0006892">
    <property type="term" value="P:post-Golgi vesicle-mediated transport"/>
    <property type="evidence" value="ECO:0007669"/>
    <property type="project" value="EnsemblFungi"/>
</dbReference>
<dbReference type="GO" id="GO:0008526">
    <property type="term" value="F:phosphatidylinositol transfer activity"/>
    <property type="evidence" value="ECO:0007669"/>
    <property type="project" value="EnsemblFungi"/>
</dbReference>
<evidence type="ECO:0000313" key="3">
    <source>
        <dbReference type="Proteomes" id="UP000054454"/>
    </source>
</evidence>
<dbReference type="SMART" id="SM01100">
    <property type="entry name" value="CRAL_TRIO_N"/>
    <property type="match status" value="1"/>
</dbReference>